<dbReference type="PROSITE" id="PS51257">
    <property type="entry name" value="PROKAR_LIPOPROTEIN"/>
    <property type="match status" value="1"/>
</dbReference>
<feature type="signal peptide" evidence="1">
    <location>
        <begin position="1"/>
        <end position="22"/>
    </location>
</feature>
<sequence>MLSSKKWLVLTLLLLAVACVQVAPRAIGSPSVKEEIMLSQILNANLQRLKVLYRYTHDMKVEAGRFQSPRHQARYRFAPSEHHGKALMSLARKMHMDFDLVRGILGFANVPNRDTLIKQIQDGSQALATYGRRALRARKDGNFALYLASAQAAEKELKSIDIALRDIEEAINASIRESDSRMEDL</sequence>
<evidence type="ECO:0000313" key="2">
    <source>
        <dbReference type="EMBL" id="RCK79969.1"/>
    </source>
</evidence>
<accession>A0A367ZQF2</accession>
<feature type="chain" id="PRO_5016811792" evidence="1">
    <location>
        <begin position="23"/>
        <end position="185"/>
    </location>
</feature>
<gene>
    <name evidence="2" type="ORF">OZSIB_3838</name>
</gene>
<evidence type="ECO:0000313" key="3">
    <source>
        <dbReference type="Proteomes" id="UP000252355"/>
    </source>
</evidence>
<comment type="caution">
    <text evidence="2">The sequence shown here is derived from an EMBL/GenBank/DDBJ whole genome shotgun (WGS) entry which is preliminary data.</text>
</comment>
<organism evidence="2 3">
    <name type="scientific">Candidatus Ozemobacter sibiricus</name>
    <dbReference type="NCBI Taxonomy" id="2268124"/>
    <lineage>
        <taxon>Bacteria</taxon>
        <taxon>Candidatus Ozemobacteria</taxon>
        <taxon>Candidatus Ozemobacterales</taxon>
        <taxon>Candidatus Ozemobacteraceae</taxon>
        <taxon>Candidatus Ozemobacter</taxon>
    </lineage>
</organism>
<proteinExistence type="predicted"/>
<dbReference type="EMBL" id="QOQW01000009">
    <property type="protein sequence ID" value="RCK79969.1"/>
    <property type="molecule type" value="Genomic_DNA"/>
</dbReference>
<dbReference type="AlphaFoldDB" id="A0A367ZQF2"/>
<reference evidence="2 3" key="1">
    <citation type="submission" date="2018-05" db="EMBL/GenBank/DDBJ databases">
        <title>A metagenomic window into the 2 km-deep terrestrial subsurface aquifer revealed taxonomically and functionally diverse microbial community comprising novel uncultured bacterial lineages.</title>
        <authorList>
            <person name="Kadnikov V.V."/>
            <person name="Mardanov A.V."/>
            <person name="Beletsky A.V."/>
            <person name="Banks D."/>
            <person name="Pimenov N.V."/>
            <person name="Frank Y.A."/>
            <person name="Karnachuk O.V."/>
            <person name="Ravin N.V."/>
        </authorList>
    </citation>
    <scope>NUCLEOTIDE SEQUENCE [LARGE SCALE GENOMIC DNA]</scope>
    <source>
        <strain evidence="2">BY5</strain>
    </source>
</reference>
<protein>
    <submittedName>
        <fullName evidence="2">Uncharacterized protein</fullName>
    </submittedName>
</protein>
<keyword evidence="1" id="KW-0732">Signal</keyword>
<dbReference type="Proteomes" id="UP000252355">
    <property type="component" value="Unassembled WGS sequence"/>
</dbReference>
<evidence type="ECO:0000256" key="1">
    <source>
        <dbReference type="SAM" id="SignalP"/>
    </source>
</evidence>
<name>A0A367ZQF2_9BACT</name>